<dbReference type="EMBL" id="JAHLQT010024959">
    <property type="protein sequence ID" value="KAG7164698.1"/>
    <property type="molecule type" value="Genomic_DNA"/>
</dbReference>
<comment type="caution">
    <text evidence="2">The sequence shown here is derived from an EMBL/GenBank/DDBJ whole genome shotgun (WGS) entry which is preliminary data.</text>
</comment>
<dbReference type="PANTHER" id="PTHR23278:SF19">
    <property type="entry name" value="OBSCURIN"/>
    <property type="match status" value="1"/>
</dbReference>
<gene>
    <name evidence="2" type="ORF">Hamer_G005097</name>
</gene>
<dbReference type="PANTHER" id="PTHR23278">
    <property type="entry name" value="SIDESTEP PROTEIN"/>
    <property type="match status" value="1"/>
</dbReference>
<keyword evidence="3" id="KW-1185">Reference proteome</keyword>
<feature type="compositionally biased region" description="Basic and acidic residues" evidence="1">
    <location>
        <begin position="1"/>
        <end position="26"/>
    </location>
</feature>
<protein>
    <submittedName>
        <fullName evidence="2">Putative immunoglobulin-like 3</fullName>
    </submittedName>
</protein>
<dbReference type="AlphaFoldDB" id="A0A8J5K157"/>
<proteinExistence type="predicted"/>
<dbReference type="Gene3D" id="2.60.40.10">
    <property type="entry name" value="Immunoglobulins"/>
    <property type="match status" value="1"/>
</dbReference>
<dbReference type="Proteomes" id="UP000747542">
    <property type="component" value="Unassembled WGS sequence"/>
</dbReference>
<accession>A0A8J5K157</accession>
<evidence type="ECO:0000313" key="3">
    <source>
        <dbReference type="Proteomes" id="UP000747542"/>
    </source>
</evidence>
<feature type="region of interest" description="Disordered" evidence="1">
    <location>
        <begin position="1"/>
        <end position="40"/>
    </location>
</feature>
<reference evidence="2" key="1">
    <citation type="journal article" date="2021" name="Sci. Adv.">
        <title>The American lobster genome reveals insights on longevity, neural, and immune adaptations.</title>
        <authorList>
            <person name="Polinski J.M."/>
            <person name="Zimin A.V."/>
            <person name="Clark K.F."/>
            <person name="Kohn A.B."/>
            <person name="Sadowski N."/>
            <person name="Timp W."/>
            <person name="Ptitsyn A."/>
            <person name="Khanna P."/>
            <person name="Romanova D.Y."/>
            <person name="Williams P."/>
            <person name="Greenwood S.J."/>
            <person name="Moroz L.L."/>
            <person name="Walt D.R."/>
            <person name="Bodnar A.G."/>
        </authorList>
    </citation>
    <scope>NUCLEOTIDE SEQUENCE</scope>
    <source>
        <strain evidence="2">GMGI-L3</strain>
    </source>
</reference>
<dbReference type="SUPFAM" id="SSF48726">
    <property type="entry name" value="Immunoglobulin"/>
    <property type="match status" value="1"/>
</dbReference>
<evidence type="ECO:0000313" key="2">
    <source>
        <dbReference type="EMBL" id="KAG7164698.1"/>
    </source>
</evidence>
<sequence length="154" mass="16706">MKEKNEEGGGGREGLLARDYDSRGRDGNMGAAGRPQQWGTEEAWGVEQRVWFDTSTTPAHLLVSDVRGRDEGSYRCKVHFKGSPSWSQKINLNIDDPPGFPRIQDESGGRLEGPIGPYEDGTTIRMMCLSSGGKYPCPLTAGVGGCWSKGPQSS</sequence>
<name>A0A8J5K157_HOMAM</name>
<organism evidence="2 3">
    <name type="scientific">Homarus americanus</name>
    <name type="common">American lobster</name>
    <dbReference type="NCBI Taxonomy" id="6706"/>
    <lineage>
        <taxon>Eukaryota</taxon>
        <taxon>Metazoa</taxon>
        <taxon>Ecdysozoa</taxon>
        <taxon>Arthropoda</taxon>
        <taxon>Crustacea</taxon>
        <taxon>Multicrustacea</taxon>
        <taxon>Malacostraca</taxon>
        <taxon>Eumalacostraca</taxon>
        <taxon>Eucarida</taxon>
        <taxon>Decapoda</taxon>
        <taxon>Pleocyemata</taxon>
        <taxon>Astacidea</taxon>
        <taxon>Nephropoidea</taxon>
        <taxon>Nephropidae</taxon>
        <taxon>Homarus</taxon>
    </lineage>
</organism>
<evidence type="ECO:0000256" key="1">
    <source>
        <dbReference type="SAM" id="MobiDB-lite"/>
    </source>
</evidence>
<dbReference type="InterPro" id="IPR036179">
    <property type="entry name" value="Ig-like_dom_sf"/>
</dbReference>
<dbReference type="InterPro" id="IPR013783">
    <property type="entry name" value="Ig-like_fold"/>
</dbReference>